<evidence type="ECO:0000313" key="1">
    <source>
        <dbReference type="EMBL" id="QHT18741.1"/>
    </source>
</evidence>
<name>A0A6C0DQN3_9ZZZZ</name>
<reference evidence="1" key="1">
    <citation type="journal article" date="2020" name="Nature">
        <title>Giant virus diversity and host interactions through global metagenomics.</title>
        <authorList>
            <person name="Schulz F."/>
            <person name="Roux S."/>
            <person name="Paez-Espino D."/>
            <person name="Jungbluth S."/>
            <person name="Walsh D.A."/>
            <person name="Denef V.J."/>
            <person name="McMahon K.D."/>
            <person name="Konstantinidis K.T."/>
            <person name="Eloe-Fadrosh E.A."/>
            <person name="Kyrpides N.C."/>
            <person name="Woyke T."/>
        </authorList>
    </citation>
    <scope>NUCLEOTIDE SEQUENCE</scope>
    <source>
        <strain evidence="1">GVMAG-M-3300023174-49</strain>
    </source>
</reference>
<protein>
    <submittedName>
        <fullName evidence="1">Uncharacterized protein</fullName>
    </submittedName>
</protein>
<organism evidence="1">
    <name type="scientific">viral metagenome</name>
    <dbReference type="NCBI Taxonomy" id="1070528"/>
    <lineage>
        <taxon>unclassified sequences</taxon>
        <taxon>metagenomes</taxon>
        <taxon>organismal metagenomes</taxon>
    </lineage>
</organism>
<proteinExistence type="predicted"/>
<sequence>MYFSKNNSIIIYILMTKTRKQRSGKRFTKKVIGGADANMDNCQYPATFHGLHEWHNAMFEKLGWMVLAKEKHMDDKITSYKNGLNRLKEKLQCKWNSTEEQDRKDDLKILADNVEILIAHVARDFP</sequence>
<dbReference type="AlphaFoldDB" id="A0A6C0DQN3"/>
<accession>A0A6C0DQN3</accession>
<dbReference type="EMBL" id="MN739659">
    <property type="protein sequence ID" value="QHT18741.1"/>
    <property type="molecule type" value="Genomic_DNA"/>
</dbReference>